<dbReference type="EMBL" id="SOHK01000015">
    <property type="protein sequence ID" value="TFD65360.1"/>
    <property type="molecule type" value="Genomic_DNA"/>
</dbReference>
<keyword evidence="2" id="KW-1185">Reference proteome</keyword>
<dbReference type="AlphaFoldDB" id="A0A4V3ITA8"/>
<protein>
    <submittedName>
        <fullName evidence="1">Uncharacterized protein</fullName>
    </submittedName>
</protein>
<reference evidence="1 2" key="1">
    <citation type="submission" date="2019-03" db="EMBL/GenBank/DDBJ databases">
        <title>Genomics of glacier-inhabiting Cryobacterium strains.</title>
        <authorList>
            <person name="Liu Q."/>
            <person name="Xin Y.-H."/>
        </authorList>
    </citation>
    <scope>NUCLEOTIDE SEQUENCE [LARGE SCALE GENOMIC DNA]</scope>
    <source>
        <strain evidence="1 2">Sr36</strain>
    </source>
</reference>
<evidence type="ECO:0000313" key="2">
    <source>
        <dbReference type="Proteomes" id="UP000298154"/>
    </source>
</evidence>
<organism evidence="1 2">
    <name type="scientific">Cryobacterium ruanii</name>
    <dbReference type="NCBI Taxonomy" id="1259197"/>
    <lineage>
        <taxon>Bacteria</taxon>
        <taxon>Bacillati</taxon>
        <taxon>Actinomycetota</taxon>
        <taxon>Actinomycetes</taxon>
        <taxon>Micrococcales</taxon>
        <taxon>Microbacteriaceae</taxon>
        <taxon>Cryobacterium</taxon>
    </lineage>
</organism>
<dbReference type="Proteomes" id="UP000298154">
    <property type="component" value="Unassembled WGS sequence"/>
</dbReference>
<evidence type="ECO:0000313" key="1">
    <source>
        <dbReference type="EMBL" id="TFD65360.1"/>
    </source>
</evidence>
<sequence length="211" mass="21211">MNLTAPIFTAPTFSRTSAARTTAARTTAARTPAARTSAILGAFVLLAALSGCAATDSGTGSPASAAATATAEADAAAVDCAGVNVVVDFGTLGADPVTECVDATEAIAASETLASTGVTTEGSVEYGDQIVCRVNDRPAADETVVVEGQESFTETCASMPPAYAYWALWVKASPDANWDYAQEGLGTLEVEPGQSVGLVYTTGTETPTPGS</sequence>
<comment type="caution">
    <text evidence="1">The sequence shown here is derived from an EMBL/GenBank/DDBJ whole genome shotgun (WGS) entry which is preliminary data.</text>
</comment>
<name>A0A4V3ITA8_9MICO</name>
<dbReference type="OrthoDB" id="4401005at2"/>
<dbReference type="RefSeq" id="WP_134556112.1">
    <property type="nucleotide sequence ID" value="NZ_SOHK01000015.1"/>
</dbReference>
<gene>
    <name evidence="1" type="ORF">E3T47_11080</name>
</gene>
<accession>A0A4V3ITA8</accession>
<proteinExistence type="predicted"/>